<dbReference type="PANTHER" id="PTHR31828">
    <property type="entry name" value="PHOSPHOLIPASE A1-IIGAMMA"/>
    <property type="match status" value="1"/>
</dbReference>
<dbReference type="EMBL" id="JBBPBN010000019">
    <property type="protein sequence ID" value="KAK9017661.1"/>
    <property type="molecule type" value="Genomic_DNA"/>
</dbReference>
<evidence type="ECO:0000313" key="7">
    <source>
        <dbReference type="EMBL" id="KAK9017661.1"/>
    </source>
</evidence>
<comment type="similarity">
    <text evidence="1 5">Belongs to the AB hydrolase superfamily. Lipase family.</text>
</comment>
<dbReference type="Gene3D" id="3.40.50.1820">
    <property type="entry name" value="alpha/beta hydrolase"/>
    <property type="match status" value="2"/>
</dbReference>
<protein>
    <recommendedName>
        <fullName evidence="5">Phospholipase A1</fullName>
        <ecNumber evidence="5">3.1.1.-</ecNumber>
    </recommendedName>
</protein>
<dbReference type="EC" id="3.1.1.-" evidence="5"/>
<dbReference type="InterPro" id="IPR029058">
    <property type="entry name" value="AB_hydrolase_fold"/>
</dbReference>
<evidence type="ECO:0000256" key="5">
    <source>
        <dbReference type="RuleBase" id="RU367093"/>
    </source>
</evidence>
<dbReference type="Proteomes" id="UP001396334">
    <property type="component" value="Unassembled WGS sequence"/>
</dbReference>
<evidence type="ECO:0000256" key="2">
    <source>
        <dbReference type="ARBA" id="ARBA00022801"/>
    </source>
</evidence>
<keyword evidence="8" id="KW-1185">Reference proteome</keyword>
<dbReference type="InterPro" id="IPR002921">
    <property type="entry name" value="Fungal_lipase-type"/>
</dbReference>
<reference evidence="7 8" key="1">
    <citation type="journal article" date="2024" name="G3 (Bethesda)">
        <title>Genome assembly of Hibiscus sabdariffa L. provides insights into metabolisms of medicinal natural products.</title>
        <authorList>
            <person name="Kim T."/>
        </authorList>
    </citation>
    <scope>NUCLEOTIDE SEQUENCE [LARGE SCALE GENOMIC DNA]</scope>
    <source>
        <strain evidence="7">TK-2024</strain>
        <tissue evidence="7">Old leaves</tissue>
    </source>
</reference>
<proteinExistence type="inferred from homology"/>
<organism evidence="7 8">
    <name type="scientific">Hibiscus sabdariffa</name>
    <name type="common">roselle</name>
    <dbReference type="NCBI Taxonomy" id="183260"/>
    <lineage>
        <taxon>Eukaryota</taxon>
        <taxon>Viridiplantae</taxon>
        <taxon>Streptophyta</taxon>
        <taxon>Embryophyta</taxon>
        <taxon>Tracheophyta</taxon>
        <taxon>Spermatophyta</taxon>
        <taxon>Magnoliopsida</taxon>
        <taxon>eudicotyledons</taxon>
        <taxon>Gunneridae</taxon>
        <taxon>Pentapetalae</taxon>
        <taxon>rosids</taxon>
        <taxon>malvids</taxon>
        <taxon>Malvales</taxon>
        <taxon>Malvaceae</taxon>
        <taxon>Malvoideae</taxon>
        <taxon>Hibiscus</taxon>
    </lineage>
</organism>
<dbReference type="SUPFAM" id="SSF53474">
    <property type="entry name" value="alpha/beta-Hydrolases"/>
    <property type="match status" value="1"/>
</dbReference>
<comment type="caution">
    <text evidence="7">The sequence shown here is derived from an EMBL/GenBank/DDBJ whole genome shotgun (WGS) entry which is preliminary data.</text>
</comment>
<evidence type="ECO:0000256" key="1">
    <source>
        <dbReference type="ARBA" id="ARBA00010701"/>
    </source>
</evidence>
<name>A0ABR2RY04_9ROSI</name>
<evidence type="ECO:0000313" key="8">
    <source>
        <dbReference type="Proteomes" id="UP001396334"/>
    </source>
</evidence>
<dbReference type="Pfam" id="PF01764">
    <property type="entry name" value="Lipase_3"/>
    <property type="match status" value="1"/>
</dbReference>
<evidence type="ECO:0000256" key="3">
    <source>
        <dbReference type="ARBA" id="ARBA00022963"/>
    </source>
</evidence>
<keyword evidence="3 5" id="KW-0442">Lipid degradation</keyword>
<sequence length="174" mass="19943">MDDAIARRWRELSGENNWEGLLQPLDPDLRRYIIHYGQMVRAVGDLFNSDTRRPNASAEELFSQACLVRVAVEQLVNRYEAEDISITVTGFSLGAALATLTAMDIVSHGYNNPPTVSRSWSQPLHSAIHVLGMCIRYTRTSKPEHRIVPSYWWVGENRSRMVQRDDGRWITRDV</sequence>
<dbReference type="PANTHER" id="PTHR31828:SF20">
    <property type="entry name" value="PHOSPHOLIPASE A1"/>
    <property type="match status" value="1"/>
</dbReference>
<evidence type="ECO:0000259" key="6">
    <source>
        <dbReference type="Pfam" id="PF01764"/>
    </source>
</evidence>
<keyword evidence="4 5" id="KW-0443">Lipid metabolism</keyword>
<evidence type="ECO:0000256" key="4">
    <source>
        <dbReference type="ARBA" id="ARBA00023098"/>
    </source>
</evidence>
<feature type="domain" description="Fungal lipase-type" evidence="6">
    <location>
        <begin position="68"/>
        <end position="115"/>
    </location>
</feature>
<dbReference type="CDD" id="cd00741">
    <property type="entry name" value="Lipase"/>
    <property type="match status" value="1"/>
</dbReference>
<keyword evidence="2 5" id="KW-0378">Hydrolase</keyword>
<dbReference type="InterPro" id="IPR033556">
    <property type="entry name" value="PLA"/>
</dbReference>
<accession>A0ABR2RY04</accession>
<comment type="function">
    <text evidence="5">Acylhydrolase that catalyzes the hydrolysis of phospholipids at the sn-1 position.</text>
</comment>
<gene>
    <name evidence="7" type="ORF">V6N11_000669</name>
</gene>